<evidence type="ECO:0000256" key="23">
    <source>
        <dbReference type="SAM" id="MobiDB-lite"/>
    </source>
</evidence>
<comment type="subcellular location">
    <subcellularLocation>
        <location evidence="2">Nucleus</location>
    </subcellularLocation>
</comment>
<dbReference type="Pfam" id="PF13307">
    <property type="entry name" value="Helicase_C_2"/>
    <property type="match status" value="1"/>
</dbReference>
<dbReference type="PROSITE" id="PS51193">
    <property type="entry name" value="HELICASE_ATP_BIND_2"/>
    <property type="match status" value="1"/>
</dbReference>
<dbReference type="NCBIfam" id="TIGR00604">
    <property type="entry name" value="rad3"/>
    <property type="match status" value="1"/>
</dbReference>
<evidence type="ECO:0000256" key="15">
    <source>
        <dbReference type="ARBA" id="ARBA00023242"/>
    </source>
</evidence>
<comment type="catalytic activity">
    <reaction evidence="22">
        <text>ATP + H2O = ADP + phosphate + H(+)</text>
        <dbReference type="Rhea" id="RHEA:13065"/>
        <dbReference type="ChEBI" id="CHEBI:15377"/>
        <dbReference type="ChEBI" id="CHEBI:15378"/>
        <dbReference type="ChEBI" id="CHEBI:30616"/>
        <dbReference type="ChEBI" id="CHEBI:43474"/>
        <dbReference type="ChEBI" id="CHEBI:456216"/>
        <dbReference type="EC" id="5.6.2.3"/>
    </reaction>
</comment>
<dbReference type="PROSITE" id="PS00690">
    <property type="entry name" value="DEAH_ATP_HELICASE"/>
    <property type="match status" value="1"/>
</dbReference>
<dbReference type="KEGG" id="spao:SPAR_P02550"/>
<dbReference type="OrthoDB" id="267079at2759"/>
<reference evidence="25" key="1">
    <citation type="journal article" date="2017" name="Nat. Genet.">
        <title>Contrasting evolutionary genome dynamics between domesticated and wild yeasts.</title>
        <authorList>
            <person name="Yue J.X."/>
            <person name="Li J."/>
            <person name="Aigrain L."/>
            <person name="Hallin J."/>
            <person name="Persson K."/>
            <person name="Oliver K."/>
            <person name="Bergstrom A."/>
            <person name="Coupland P."/>
            <person name="Warringer J."/>
            <person name="Lagomarsino M.C."/>
            <person name="Fischer G."/>
            <person name="Durbin R."/>
            <person name="Liti G."/>
        </authorList>
    </citation>
    <scope>NUCLEOTIDE SEQUENCE</scope>
    <source>
        <strain evidence="25">CBS432</strain>
    </source>
</reference>
<evidence type="ECO:0000256" key="12">
    <source>
        <dbReference type="ARBA" id="ARBA00023014"/>
    </source>
</evidence>
<keyword evidence="15" id="KW-0539">Nucleus</keyword>
<dbReference type="InterPro" id="IPR027417">
    <property type="entry name" value="P-loop_NTPase"/>
</dbReference>
<keyword evidence="8" id="KW-0378">Hydrolase</keyword>
<evidence type="ECO:0000256" key="4">
    <source>
        <dbReference type="ARBA" id="ARBA00016387"/>
    </source>
</evidence>
<dbReference type="GO" id="GO:0005524">
    <property type="term" value="F:ATP binding"/>
    <property type="evidence" value="ECO:0007669"/>
    <property type="project" value="UniProtKB-KW"/>
</dbReference>
<accession>A0A8B8V171</accession>
<keyword evidence="7" id="KW-0547">Nucleotide-binding</keyword>
<dbReference type="GO" id="GO:0006974">
    <property type="term" value="P:DNA damage response"/>
    <property type="evidence" value="ECO:0007669"/>
    <property type="project" value="UniProtKB-ARBA"/>
</dbReference>
<dbReference type="GO" id="GO:0016818">
    <property type="term" value="F:hydrolase activity, acting on acid anhydrides, in phosphorus-containing anhydrides"/>
    <property type="evidence" value="ECO:0007669"/>
    <property type="project" value="InterPro"/>
</dbReference>
<evidence type="ECO:0000256" key="14">
    <source>
        <dbReference type="ARBA" id="ARBA00023235"/>
    </source>
</evidence>
<dbReference type="InterPro" id="IPR013020">
    <property type="entry name" value="Rad3/Chl1-like"/>
</dbReference>
<evidence type="ECO:0000256" key="13">
    <source>
        <dbReference type="ARBA" id="ARBA00023125"/>
    </source>
</evidence>
<keyword evidence="6" id="KW-0479">Metal-binding</keyword>
<dbReference type="RefSeq" id="XP_033769752.1">
    <property type="nucleotide sequence ID" value="XM_033913861.1"/>
</dbReference>
<organism evidence="25">
    <name type="scientific">Saccharomyces paradoxus</name>
    <name type="common">Yeast</name>
    <name type="synonym">Saccharomyces douglasii</name>
    <dbReference type="NCBI Taxonomy" id="27291"/>
    <lineage>
        <taxon>Eukaryota</taxon>
        <taxon>Fungi</taxon>
        <taxon>Dikarya</taxon>
        <taxon>Ascomycota</taxon>
        <taxon>Saccharomycotina</taxon>
        <taxon>Saccharomycetes</taxon>
        <taxon>Saccharomycetales</taxon>
        <taxon>Saccharomycetaceae</taxon>
        <taxon>Saccharomyces</taxon>
    </lineage>
</organism>
<dbReference type="GO" id="GO:0051536">
    <property type="term" value="F:iron-sulfur cluster binding"/>
    <property type="evidence" value="ECO:0007669"/>
    <property type="project" value="UniProtKB-KW"/>
</dbReference>
<dbReference type="SUPFAM" id="SSF52540">
    <property type="entry name" value="P-loop containing nucleoside triphosphate hydrolases"/>
    <property type="match status" value="1"/>
</dbReference>
<evidence type="ECO:0000256" key="20">
    <source>
        <dbReference type="ARBA" id="ARBA00045008"/>
    </source>
</evidence>
<dbReference type="Gene3D" id="3.40.50.300">
    <property type="entry name" value="P-loop containing nucleotide triphosphate hydrolases"/>
    <property type="match status" value="3"/>
</dbReference>
<evidence type="ECO:0000259" key="24">
    <source>
        <dbReference type="PROSITE" id="PS51193"/>
    </source>
</evidence>
<name>A0A8B8V171_SACPA</name>
<evidence type="ECO:0000256" key="5">
    <source>
        <dbReference type="ARBA" id="ARBA00017386"/>
    </source>
</evidence>
<keyword evidence="16" id="KW-0131">Cell cycle</keyword>
<proteinExistence type="inferred from homology"/>
<dbReference type="InterPro" id="IPR045028">
    <property type="entry name" value="DinG/Rad3-like"/>
</dbReference>
<dbReference type="GO" id="GO:0043139">
    <property type="term" value="F:5'-3' DNA helicase activity"/>
    <property type="evidence" value="ECO:0007669"/>
    <property type="project" value="UniProtKB-EC"/>
</dbReference>
<evidence type="ECO:0000256" key="9">
    <source>
        <dbReference type="ARBA" id="ARBA00022806"/>
    </source>
</evidence>
<reference evidence="25" key="2">
    <citation type="submission" date="2020-01" db="EMBL/GenBank/DDBJ databases">
        <title>Population-level Yeast Reference Genomes.</title>
        <authorList>
            <person name="Yue J.-X."/>
        </authorList>
    </citation>
    <scope>NUCLEOTIDE SEQUENCE</scope>
    <source>
        <strain evidence="25">CBS432</strain>
    </source>
</reference>
<dbReference type="FunFam" id="3.40.50.300:FF:001372">
    <property type="entry name" value="ATP-dependent DNA helicase chl1"/>
    <property type="match status" value="1"/>
</dbReference>
<dbReference type="SMART" id="SM00491">
    <property type="entry name" value="HELICc2"/>
    <property type="match status" value="1"/>
</dbReference>
<evidence type="ECO:0000256" key="11">
    <source>
        <dbReference type="ARBA" id="ARBA00023004"/>
    </source>
</evidence>
<comment type="similarity">
    <text evidence="3">Belongs to the DEAD box helicase family. DEAH subfamily. DDX11/CHL1 sub-subfamily.</text>
</comment>
<evidence type="ECO:0000256" key="3">
    <source>
        <dbReference type="ARBA" id="ARBA00008435"/>
    </source>
</evidence>
<evidence type="ECO:0000256" key="16">
    <source>
        <dbReference type="ARBA" id="ARBA00023306"/>
    </source>
</evidence>
<evidence type="ECO:0000256" key="6">
    <source>
        <dbReference type="ARBA" id="ARBA00022723"/>
    </source>
</evidence>
<dbReference type="InterPro" id="IPR006555">
    <property type="entry name" value="ATP-dep_Helicase_C"/>
</dbReference>
<dbReference type="GO" id="GO:0005634">
    <property type="term" value="C:nucleus"/>
    <property type="evidence" value="ECO:0007669"/>
    <property type="project" value="UniProtKB-SubCell"/>
</dbReference>
<dbReference type="VEuPathDB" id="FungiDB:SPAR_P02550"/>
<dbReference type="InterPro" id="IPR010614">
    <property type="entry name" value="RAD3-like_helicase_DEAD"/>
</dbReference>
<dbReference type="GeneID" id="54634197"/>
<evidence type="ECO:0000313" key="25">
    <source>
        <dbReference type="RefSeq" id="XP_033769752.1"/>
    </source>
</evidence>
<feature type="compositionally biased region" description="Basic and acidic residues" evidence="23">
    <location>
        <begin position="170"/>
        <end position="190"/>
    </location>
</feature>
<keyword evidence="9 25" id="KW-0347">Helicase</keyword>
<keyword evidence="10" id="KW-0067">ATP-binding</keyword>
<evidence type="ECO:0000256" key="22">
    <source>
        <dbReference type="ARBA" id="ARBA00048954"/>
    </source>
</evidence>
<keyword evidence="13" id="KW-0238">DNA-binding</keyword>
<dbReference type="InterPro" id="IPR006554">
    <property type="entry name" value="Helicase-like_DEXD_c2"/>
</dbReference>
<keyword evidence="12" id="KW-0411">Iron-sulfur</keyword>
<dbReference type="GO" id="GO:0046872">
    <property type="term" value="F:metal ion binding"/>
    <property type="evidence" value="ECO:0007669"/>
    <property type="project" value="UniProtKB-KW"/>
</dbReference>
<sequence>MGPKKYSETFYHPYKPYDIQLQLMETVYRVLSEGKKIAILESPTGTGKTLSLICATMTWLRTNKADIFTHMETSPKKNEDGSESLSDDEPDWVIETYRRSVLQEKVDLLNDYENHLKEINTTSRKQLKTICDLNKEHGRYRVIDPLKKRRKGVQHLDISLEEQDFIPHPYESDSERDDASKSARGGRISDKDHKLSELNLEITTLLDKIDGKIPKDPSNGDRFGVINQNPVKIYFASRTYSQLGQFTSQLRLPSFPSSFRDKVLHEKVKYLPLASKKQLCINPKVMKWKTLEAINDACADLRHSKEGCMFYQNTNEWRHCSDTLTLRDMIFSEIQDIEDLVPMGKSLGVCPYYVSREALPIAEVVTLPYQYLLSESTRSSLQINLEDSIVIIDEAHNLIETINSIYSSQVSLEDLKDCHKGIVAYFNKFKSKLNPGNRVNLLKLNSLLMTLIQFIINNFKKIGQEIDPNDIFTGSNIDTLNIHKLLRYIKVSKIAYKIDTYNQALKEEESLRNEKPIKEAHKKSVSSQPLLFKVSQFLSCLTNLTSEGQFFFEKSYSIKYMLLEPSKPFESILNQAKCVILAGGTMEPIADFLSNLLPEVPCEDITTFSCNHVIPKENLQTYITNQPELEFTYEKRMSSSLVNNHLFQFFFDLSKAVPKKGGMVAFFPSYQYLAHVIQCWKQNNRFATLNSVREIFYESKDGDDILSGYSDSVAEGKGSLLLAIVGGKLSEGINFQDDLCRAVVMVGLPFPNIFSGELIVKRKHLAAKIMKSGGTQEEASRATKDFMENICMKAVNQSVGRAIRHANDYANIYLLDVRYNRLNFRKKLSRWVQDSINAEHTTHQVISSTQAFFAMHSLNSH</sequence>
<evidence type="ECO:0000256" key="19">
    <source>
        <dbReference type="ARBA" id="ARBA00044998"/>
    </source>
</evidence>
<dbReference type="GO" id="GO:0003677">
    <property type="term" value="F:DNA binding"/>
    <property type="evidence" value="ECO:0007669"/>
    <property type="project" value="UniProtKB-KW"/>
</dbReference>
<reference evidence="25" key="4">
    <citation type="submission" date="2025-08" db="UniProtKB">
        <authorList>
            <consortium name="RefSeq"/>
        </authorList>
    </citation>
    <scope>IDENTIFICATION</scope>
    <source>
        <strain evidence="25">CBS432</strain>
    </source>
</reference>
<evidence type="ECO:0000256" key="1">
    <source>
        <dbReference type="ARBA" id="ARBA00001966"/>
    </source>
</evidence>
<evidence type="ECO:0000256" key="10">
    <source>
        <dbReference type="ARBA" id="ARBA00022840"/>
    </source>
</evidence>
<dbReference type="FunFam" id="3.40.50.300:FF:001968">
    <property type="entry name" value="ATP-dependent DNA helicase CHL1"/>
    <property type="match status" value="1"/>
</dbReference>
<dbReference type="InterPro" id="IPR014013">
    <property type="entry name" value="Helic_SF1/SF2_ATP-bd_DinG/Rad3"/>
</dbReference>
<evidence type="ECO:0000256" key="21">
    <source>
        <dbReference type="ARBA" id="ARBA00045702"/>
    </source>
</evidence>
<gene>
    <name evidence="25" type="primary">CHL1</name>
    <name evidence="25" type="ORF">SPAR_P02550</name>
</gene>
<keyword evidence="14" id="KW-0413">Isomerase</keyword>
<dbReference type="PANTHER" id="PTHR11472">
    <property type="entry name" value="DNA REPAIR DEAD HELICASE RAD3/XP-D SUBFAMILY MEMBER"/>
    <property type="match status" value="1"/>
</dbReference>
<reference evidence="25" key="3">
    <citation type="submission" date="2025-07" db="EMBL/GenBank/DDBJ databases">
        <authorList>
            <consortium name="NCBI Genome Project"/>
        </authorList>
    </citation>
    <scope>NUCLEOTIDE SEQUENCE</scope>
    <source>
        <strain evidence="25">CBS432</strain>
    </source>
</reference>
<evidence type="ECO:0000256" key="7">
    <source>
        <dbReference type="ARBA" id="ARBA00022741"/>
    </source>
</evidence>
<comment type="function">
    <text evidence="21">ATP-dependent DNA helicase important for chromosome transmission and normal cell cycle progression in G(2)/M. May have a role in changing DNA topology to allow the loading of proteins involved in maintaining sister chromatid cohesion in the vicinity of the centromeres. Has a specific role in chromosome segregation during meiosis II.</text>
</comment>
<keyword evidence="11" id="KW-0408">Iron</keyword>
<evidence type="ECO:0000256" key="8">
    <source>
        <dbReference type="ARBA" id="ARBA00022801"/>
    </source>
</evidence>
<dbReference type="EC" id="5.6.2.3" evidence="18"/>
<dbReference type="AlphaFoldDB" id="A0A8B8V171"/>
<feature type="domain" description="Helicase ATP-binding" evidence="24">
    <location>
        <begin position="6"/>
        <end position="458"/>
    </location>
</feature>
<evidence type="ECO:0000256" key="2">
    <source>
        <dbReference type="ARBA" id="ARBA00004123"/>
    </source>
</evidence>
<evidence type="ECO:0000256" key="17">
    <source>
        <dbReference type="ARBA" id="ARBA00029709"/>
    </source>
</evidence>
<dbReference type="Pfam" id="PF06733">
    <property type="entry name" value="DEAD_2"/>
    <property type="match status" value="1"/>
</dbReference>
<dbReference type="PANTHER" id="PTHR11472:SF41">
    <property type="entry name" value="ATP-DEPENDENT DNA HELICASE DDX11-RELATED"/>
    <property type="match status" value="1"/>
</dbReference>
<feature type="region of interest" description="Disordered" evidence="23">
    <location>
        <begin position="164"/>
        <end position="190"/>
    </location>
</feature>
<dbReference type="GO" id="GO:0034085">
    <property type="term" value="P:establishment of sister chromatid cohesion"/>
    <property type="evidence" value="ECO:0007669"/>
    <property type="project" value="TreeGrafter"/>
</dbReference>
<comment type="cofactor">
    <cofactor evidence="1">
        <name>[4Fe-4S] cluster</name>
        <dbReference type="ChEBI" id="CHEBI:49883"/>
    </cofactor>
</comment>
<dbReference type="SMART" id="SM00488">
    <property type="entry name" value="DEXDc2"/>
    <property type="match status" value="1"/>
</dbReference>
<protein>
    <recommendedName>
        <fullName evidence="5">ATP-dependent DNA helicase CHL1</fullName>
        <ecNumber evidence="18">5.6.2.3</ecNumber>
    </recommendedName>
    <alternativeName>
        <fullName evidence="4">ATP-dependent DNA helicase chl1</fullName>
    </alternativeName>
    <alternativeName>
        <fullName evidence="17">Chromosome loss protein 1</fullName>
    </alternativeName>
    <alternativeName>
        <fullName evidence="19 20">DNA 5'-3' helicase CHL1</fullName>
    </alternativeName>
</protein>
<evidence type="ECO:0000256" key="18">
    <source>
        <dbReference type="ARBA" id="ARBA00044969"/>
    </source>
</evidence>
<dbReference type="GO" id="GO:0006139">
    <property type="term" value="P:nucleobase-containing compound metabolic process"/>
    <property type="evidence" value="ECO:0007669"/>
    <property type="project" value="InterPro"/>
</dbReference>
<dbReference type="InterPro" id="IPR002464">
    <property type="entry name" value="DNA/RNA_helicase_DEAH_CS"/>
</dbReference>